<feature type="compositionally biased region" description="Low complexity" evidence="1">
    <location>
        <begin position="174"/>
        <end position="197"/>
    </location>
</feature>
<dbReference type="OrthoDB" id="10578491at2759"/>
<evidence type="ECO:0000313" key="3">
    <source>
        <dbReference type="Proteomes" id="UP001140453"/>
    </source>
</evidence>
<proteinExistence type="predicted"/>
<dbReference type="Proteomes" id="UP001140453">
    <property type="component" value="Unassembled WGS sequence"/>
</dbReference>
<sequence>MAEPNVTMTTVSNRPMDQYTNAVEYIQDLVPGSLPRSIHDAFRNTTELYYHLPPAMLNATPARKLEFTAGIRPNDHTSFSTKQLWENIGSILVYITGVEMTERCEHLPSRNRCTKKYPRTVVPDPSLDYGPKFQGNKRKACAGHQYDAEWSRCKPWGDMILPGGQQAPVSQPFASQPVAAAAEGSASPSGASQPSESLPVDTSNSFIQTHAAASLTTDPRNIGLQTYGFQALPYQASSYQVPYYPDALSNQYVIPQGDFPQAHTTQPQSWSTPWPHVQVPQLPNECHEAIDDGFKPLAAWDLEQGSDLNETIAGDVNSTSCSARGQNAAAFQHDFCHPALWQPSTTQQDHFSHTESLDQKAVDPALVVFATSPSQQQSSIPHELPAAMPEELQDNQLFDTNTDVVHNLEEVELEEAKGLSQKKNQIENP</sequence>
<dbReference type="AlphaFoldDB" id="A0A9W8YP17"/>
<evidence type="ECO:0000256" key="1">
    <source>
        <dbReference type="SAM" id="MobiDB-lite"/>
    </source>
</evidence>
<name>A0A9W8YP17_9PEZI</name>
<reference evidence="2" key="1">
    <citation type="submission" date="2022-10" db="EMBL/GenBank/DDBJ databases">
        <title>Tapping the CABI collections for fungal endophytes: first genome assemblies for Collariella, Neodidymelliopsis, Ascochyta clinopodiicola, Didymella pomorum, Didymosphaeria variabile, Neocosmospora piperis and Neocucurbitaria cava.</title>
        <authorList>
            <person name="Hill R."/>
        </authorList>
    </citation>
    <scope>NUCLEOTIDE SEQUENCE</scope>
    <source>
        <strain evidence="2">IMI 355082</strain>
    </source>
</reference>
<evidence type="ECO:0000313" key="2">
    <source>
        <dbReference type="EMBL" id="KAJ4388637.1"/>
    </source>
</evidence>
<feature type="region of interest" description="Disordered" evidence="1">
    <location>
        <begin position="164"/>
        <end position="201"/>
    </location>
</feature>
<organism evidence="2 3">
    <name type="scientific">Gnomoniopsis smithogilvyi</name>
    <dbReference type="NCBI Taxonomy" id="1191159"/>
    <lineage>
        <taxon>Eukaryota</taxon>
        <taxon>Fungi</taxon>
        <taxon>Dikarya</taxon>
        <taxon>Ascomycota</taxon>
        <taxon>Pezizomycotina</taxon>
        <taxon>Sordariomycetes</taxon>
        <taxon>Sordariomycetidae</taxon>
        <taxon>Diaporthales</taxon>
        <taxon>Gnomoniaceae</taxon>
        <taxon>Gnomoniopsis</taxon>
    </lineage>
</organism>
<gene>
    <name evidence="2" type="ORF">N0V93_006096</name>
</gene>
<protein>
    <submittedName>
        <fullName evidence="2">Uncharacterized protein</fullName>
    </submittedName>
</protein>
<keyword evidence="3" id="KW-1185">Reference proteome</keyword>
<dbReference type="EMBL" id="JAPEVB010000004">
    <property type="protein sequence ID" value="KAJ4388637.1"/>
    <property type="molecule type" value="Genomic_DNA"/>
</dbReference>
<accession>A0A9W8YP17</accession>
<comment type="caution">
    <text evidence="2">The sequence shown here is derived from an EMBL/GenBank/DDBJ whole genome shotgun (WGS) entry which is preliminary data.</text>
</comment>